<reference evidence="1 2" key="1">
    <citation type="journal article" date="2019" name="Int. J. Syst. Evol. Microbiol.">
        <title>Limnobaculum parvum gen. nov., sp. nov., isolated from a freshwater lake.</title>
        <authorList>
            <person name="Baek C."/>
            <person name="Shin S.K."/>
            <person name="Yi H."/>
        </authorList>
    </citation>
    <scope>NUCLEOTIDE SEQUENCE [LARGE SCALE GENOMIC DNA]</scope>
    <source>
        <strain evidence="1 2">HYN0051</strain>
    </source>
</reference>
<dbReference type="OrthoDB" id="1522895at2"/>
<sequence>MEQQAMEIAGRDGLESAFNWMNNLPDMVTDRQRYLHRMLLARLAEQHGQRDMAFRLLNALNRECDNYRLTGWEPDLVFELKSRLLKLVQQKSVLKDADKTTLNKDADQLLSELTVLHPARALTF</sequence>
<name>A0A2Y9TUK7_9GAMM</name>
<protein>
    <recommendedName>
        <fullName evidence="3">Type VI secretion protein</fullName>
    </recommendedName>
</protein>
<evidence type="ECO:0000313" key="1">
    <source>
        <dbReference type="EMBL" id="AWH87239.1"/>
    </source>
</evidence>
<gene>
    <name evidence="1" type="ORF">HYN51_00895</name>
</gene>
<accession>A0A2Y9TUK7</accession>
<organism evidence="1 2">
    <name type="scientific">Limnobaculum parvum</name>
    <dbReference type="NCBI Taxonomy" id="2172103"/>
    <lineage>
        <taxon>Bacteria</taxon>
        <taxon>Pseudomonadati</taxon>
        <taxon>Pseudomonadota</taxon>
        <taxon>Gammaproteobacteria</taxon>
        <taxon>Enterobacterales</taxon>
        <taxon>Budviciaceae</taxon>
        <taxon>Limnobaculum</taxon>
    </lineage>
</organism>
<dbReference type="Pfam" id="PF16989">
    <property type="entry name" value="T6SS_VasJ"/>
    <property type="match status" value="1"/>
</dbReference>
<dbReference type="KEGG" id="lpv:HYN51_00895"/>
<keyword evidence="2" id="KW-1185">Reference proteome</keyword>
<dbReference type="AlphaFoldDB" id="A0A2Y9TUK7"/>
<dbReference type="EMBL" id="CP029185">
    <property type="protein sequence ID" value="AWH87239.1"/>
    <property type="molecule type" value="Genomic_DNA"/>
</dbReference>
<dbReference type="InterPro" id="IPR017739">
    <property type="entry name" value="T6SS-assoc_VCA0119"/>
</dbReference>
<evidence type="ECO:0008006" key="3">
    <source>
        <dbReference type="Google" id="ProtNLM"/>
    </source>
</evidence>
<proteinExistence type="predicted"/>
<evidence type="ECO:0000313" key="2">
    <source>
        <dbReference type="Proteomes" id="UP000244908"/>
    </source>
</evidence>
<dbReference type="Proteomes" id="UP000244908">
    <property type="component" value="Chromosome"/>
</dbReference>